<keyword evidence="14" id="KW-1185">Reference proteome</keyword>
<protein>
    <recommendedName>
        <fullName evidence="2">histidine kinase</fullName>
        <ecNumber evidence="2">2.7.13.3</ecNumber>
    </recommendedName>
</protein>
<dbReference type="CDD" id="cd16917">
    <property type="entry name" value="HATPase_UhpB-NarQ-NarX-like"/>
    <property type="match status" value="1"/>
</dbReference>
<dbReference type="EMBL" id="CP042436">
    <property type="protein sequence ID" value="QEC65502.1"/>
    <property type="molecule type" value="Genomic_DNA"/>
</dbReference>
<dbReference type="InterPro" id="IPR003594">
    <property type="entry name" value="HATPase_dom"/>
</dbReference>
<keyword evidence="8" id="KW-0902">Two-component regulatory system</keyword>
<evidence type="ECO:0000313" key="14">
    <source>
        <dbReference type="Proteomes" id="UP000321479"/>
    </source>
</evidence>
<dbReference type="PANTHER" id="PTHR24421:SF10">
    <property type="entry name" value="NITRATE_NITRITE SENSOR PROTEIN NARQ"/>
    <property type="match status" value="1"/>
</dbReference>
<dbReference type="Gene3D" id="1.25.40.10">
    <property type="entry name" value="Tetratricopeptide repeat domain"/>
    <property type="match status" value="2"/>
</dbReference>
<dbReference type="Proteomes" id="UP000321479">
    <property type="component" value="Chromosome"/>
</dbReference>
<dbReference type="GO" id="GO:0005524">
    <property type="term" value="F:ATP binding"/>
    <property type="evidence" value="ECO:0007669"/>
    <property type="project" value="UniProtKB-KW"/>
</dbReference>
<keyword evidence="4" id="KW-0808">Transferase</keyword>
<dbReference type="EC" id="2.7.13.3" evidence="2"/>
<proteinExistence type="predicted"/>
<dbReference type="SUPFAM" id="SSF48452">
    <property type="entry name" value="TPR-like"/>
    <property type="match status" value="2"/>
</dbReference>
<dbReference type="GO" id="GO:0046983">
    <property type="term" value="F:protein dimerization activity"/>
    <property type="evidence" value="ECO:0007669"/>
    <property type="project" value="InterPro"/>
</dbReference>
<dbReference type="GO" id="GO:0016020">
    <property type="term" value="C:membrane"/>
    <property type="evidence" value="ECO:0007669"/>
    <property type="project" value="InterPro"/>
</dbReference>
<dbReference type="InterPro" id="IPR011990">
    <property type="entry name" value="TPR-like_helical_dom_sf"/>
</dbReference>
<feature type="domain" description="Signal transduction histidine kinase subgroup 3 dimerisation and phosphoacceptor" evidence="12">
    <location>
        <begin position="466"/>
        <end position="527"/>
    </location>
</feature>
<dbReference type="InterPro" id="IPR050482">
    <property type="entry name" value="Sensor_HK_TwoCompSys"/>
</dbReference>
<dbReference type="RefSeq" id="WP_147034327.1">
    <property type="nucleotide sequence ID" value="NZ_CP042436.1"/>
</dbReference>
<reference evidence="13 14" key="1">
    <citation type="journal article" date="2017" name="Curr. Microbiol.">
        <title>Mucilaginibacter ginsenosidivorans sp. nov., Isolated from Soil of Ginseng Field.</title>
        <authorList>
            <person name="Kim M.M."/>
            <person name="Siddiqi M.Z."/>
            <person name="Im W.T."/>
        </authorList>
    </citation>
    <scope>NUCLEOTIDE SEQUENCE [LARGE SCALE GENOMIC DNA]</scope>
    <source>
        <strain evidence="13 14">Gsoil 3017</strain>
    </source>
</reference>
<evidence type="ECO:0000259" key="11">
    <source>
        <dbReference type="Pfam" id="PF02518"/>
    </source>
</evidence>
<dbReference type="KEGG" id="mgin:FRZ54_24000"/>
<evidence type="ECO:0000256" key="5">
    <source>
        <dbReference type="ARBA" id="ARBA00022741"/>
    </source>
</evidence>
<dbReference type="InterPro" id="IPR011712">
    <property type="entry name" value="Sig_transdc_His_kin_sub3_dim/P"/>
</dbReference>
<feature type="transmembrane region" description="Helical" evidence="10">
    <location>
        <begin position="413"/>
        <end position="434"/>
    </location>
</feature>
<feature type="coiled-coil region" evidence="9">
    <location>
        <begin position="378"/>
        <end position="405"/>
    </location>
</feature>
<dbReference type="OrthoDB" id="9778366at2"/>
<dbReference type="SUPFAM" id="SSF55874">
    <property type="entry name" value="ATPase domain of HSP90 chaperone/DNA topoisomerase II/histidine kinase"/>
    <property type="match status" value="1"/>
</dbReference>
<dbReference type="Pfam" id="PF07730">
    <property type="entry name" value="HisKA_3"/>
    <property type="match status" value="1"/>
</dbReference>
<keyword evidence="10" id="KW-0472">Membrane</keyword>
<keyword evidence="6" id="KW-0418">Kinase</keyword>
<evidence type="ECO:0000256" key="3">
    <source>
        <dbReference type="ARBA" id="ARBA00022553"/>
    </source>
</evidence>
<dbReference type="Gene3D" id="1.20.5.1930">
    <property type="match status" value="1"/>
</dbReference>
<dbReference type="Gene3D" id="3.30.565.10">
    <property type="entry name" value="Histidine kinase-like ATPase, C-terminal domain"/>
    <property type="match status" value="1"/>
</dbReference>
<evidence type="ECO:0000256" key="7">
    <source>
        <dbReference type="ARBA" id="ARBA00022840"/>
    </source>
</evidence>
<organism evidence="13 14">
    <name type="scientific">Mucilaginibacter ginsenosidivorans</name>
    <dbReference type="NCBI Taxonomy" id="398053"/>
    <lineage>
        <taxon>Bacteria</taxon>
        <taxon>Pseudomonadati</taxon>
        <taxon>Bacteroidota</taxon>
        <taxon>Sphingobacteriia</taxon>
        <taxon>Sphingobacteriales</taxon>
        <taxon>Sphingobacteriaceae</taxon>
        <taxon>Mucilaginibacter</taxon>
    </lineage>
</organism>
<evidence type="ECO:0000256" key="4">
    <source>
        <dbReference type="ARBA" id="ARBA00022679"/>
    </source>
</evidence>
<evidence type="ECO:0000256" key="10">
    <source>
        <dbReference type="SAM" id="Phobius"/>
    </source>
</evidence>
<keyword evidence="3" id="KW-0597">Phosphoprotein</keyword>
<sequence>MRILTRSLYHITILVALVLTLPDGLFAQTRVIDDLKNKIANAPPARKLQLLLALGEYHQSINKDSLYRYALTARKLAKQVKDADKQALADIMLINAYLRDNRTDGAALLTDSVLKHYSFENAATRSIYFKLEELKVDCFGDASDYKNALAQLYQIIREAEQAGDATALARNMSTVGVINYNLDHVPVAFSWYFKGSAHITDEPRFDSPAAVLYINLAETYRWVGKTDSAFFYVDKAIPRCNRVSNLFYMANALRVKASILKDQKKFDVAEQVMMQCIAIREKVEGKLPLSNEKLALASIYMRAQQPGKAINLLNEAIARSDSAAKAISIKNKKPATEISALKISAYRTLAKCYQDKGDTKNYAATLEKLIHENDAFYAANSADAIAELQAKYDLQKKESTIAKQQLAIAEKNYLLYGSMIVLLLLGLVAWLVFVNYKRKQNVKMQLALNEEKRLAALSIVEAEEKERRRIAADLHDNIGAYATAISTDVEKIMDGNERHNDRTLNNLHQNSKEIINSLRDTIWVLNKEHITITEISDRIKNYIGKFSATYDKIEFHIQENIENDVSIGSRHALNIFRIMQEALHNAVKHSHAKNITIAIISNGNIHIEVKDDGTGMPADAFSKHGNGLLNMQERAEEVNMKLELASGNGDGTSWTLYTAK</sequence>
<dbReference type="Pfam" id="PF02518">
    <property type="entry name" value="HATPase_c"/>
    <property type="match status" value="1"/>
</dbReference>
<comment type="catalytic activity">
    <reaction evidence="1">
        <text>ATP + protein L-histidine = ADP + protein N-phospho-L-histidine.</text>
        <dbReference type="EC" id="2.7.13.3"/>
    </reaction>
</comment>
<dbReference type="AlphaFoldDB" id="A0A5B8V2M2"/>
<accession>A0A5B8V2M2</accession>
<evidence type="ECO:0000256" key="9">
    <source>
        <dbReference type="SAM" id="Coils"/>
    </source>
</evidence>
<dbReference type="InterPro" id="IPR036890">
    <property type="entry name" value="HATPase_C_sf"/>
</dbReference>
<keyword evidence="5" id="KW-0547">Nucleotide-binding</keyword>
<name>A0A5B8V2M2_9SPHI</name>
<gene>
    <name evidence="13" type="ORF">FRZ54_24000</name>
</gene>
<keyword evidence="10" id="KW-1133">Transmembrane helix</keyword>
<feature type="domain" description="Histidine kinase/HSP90-like ATPase" evidence="11">
    <location>
        <begin position="574"/>
        <end position="656"/>
    </location>
</feature>
<keyword evidence="7" id="KW-0067">ATP-binding</keyword>
<evidence type="ECO:0000256" key="2">
    <source>
        <dbReference type="ARBA" id="ARBA00012438"/>
    </source>
</evidence>
<keyword evidence="10" id="KW-0812">Transmembrane</keyword>
<evidence type="ECO:0000256" key="8">
    <source>
        <dbReference type="ARBA" id="ARBA00023012"/>
    </source>
</evidence>
<keyword evidence="9" id="KW-0175">Coiled coil</keyword>
<evidence type="ECO:0000259" key="12">
    <source>
        <dbReference type="Pfam" id="PF07730"/>
    </source>
</evidence>
<evidence type="ECO:0000313" key="13">
    <source>
        <dbReference type="EMBL" id="QEC65502.1"/>
    </source>
</evidence>
<dbReference type="GO" id="GO:0000155">
    <property type="term" value="F:phosphorelay sensor kinase activity"/>
    <property type="evidence" value="ECO:0007669"/>
    <property type="project" value="InterPro"/>
</dbReference>
<dbReference type="Pfam" id="PF13374">
    <property type="entry name" value="TPR_10"/>
    <property type="match status" value="1"/>
</dbReference>
<evidence type="ECO:0000256" key="1">
    <source>
        <dbReference type="ARBA" id="ARBA00000085"/>
    </source>
</evidence>
<evidence type="ECO:0000256" key="6">
    <source>
        <dbReference type="ARBA" id="ARBA00022777"/>
    </source>
</evidence>
<dbReference type="PANTHER" id="PTHR24421">
    <property type="entry name" value="NITRATE/NITRITE SENSOR PROTEIN NARX-RELATED"/>
    <property type="match status" value="1"/>
</dbReference>